<sequence>MKLRIVAGTGIGVVLLVVGVIALVGAVEVLEYSAGAETVAQAFLVPLTLFALAAVGFYFAYAAWRGRD</sequence>
<gene>
    <name evidence="2" type="ORF">FVF75_13280</name>
</gene>
<evidence type="ECO:0000256" key="1">
    <source>
        <dbReference type="SAM" id="Phobius"/>
    </source>
</evidence>
<feature type="transmembrane region" description="Helical" evidence="1">
    <location>
        <begin position="5"/>
        <end position="27"/>
    </location>
</feature>
<dbReference type="AlphaFoldDB" id="A0A5D0RI43"/>
<organism evidence="2 3">
    <name type="scientific">Maritimibacter fusiformis</name>
    <dbReference type="NCBI Taxonomy" id="2603819"/>
    <lineage>
        <taxon>Bacteria</taxon>
        <taxon>Pseudomonadati</taxon>
        <taxon>Pseudomonadota</taxon>
        <taxon>Alphaproteobacteria</taxon>
        <taxon>Rhodobacterales</taxon>
        <taxon>Roseobacteraceae</taxon>
        <taxon>Maritimibacter</taxon>
    </lineage>
</organism>
<reference evidence="2 3" key="1">
    <citation type="submission" date="2019-08" db="EMBL/GenBank/DDBJ databases">
        <title>Identification of a novel species of the genus Boseongicola.</title>
        <authorList>
            <person name="Zhang X.-Q."/>
        </authorList>
    </citation>
    <scope>NUCLEOTIDE SEQUENCE [LARGE SCALE GENOMIC DNA]</scope>
    <source>
        <strain evidence="2 3">HY14</strain>
    </source>
</reference>
<keyword evidence="1" id="KW-1133">Transmembrane helix</keyword>
<comment type="caution">
    <text evidence="2">The sequence shown here is derived from an EMBL/GenBank/DDBJ whole genome shotgun (WGS) entry which is preliminary data.</text>
</comment>
<feature type="transmembrane region" description="Helical" evidence="1">
    <location>
        <begin position="39"/>
        <end position="64"/>
    </location>
</feature>
<proteinExistence type="predicted"/>
<evidence type="ECO:0000313" key="3">
    <source>
        <dbReference type="Proteomes" id="UP000322080"/>
    </source>
</evidence>
<keyword evidence="1" id="KW-0472">Membrane</keyword>
<protein>
    <submittedName>
        <fullName evidence="2">Uncharacterized protein</fullName>
    </submittedName>
</protein>
<keyword evidence="1" id="KW-0812">Transmembrane</keyword>
<accession>A0A5D0RI43</accession>
<dbReference type="RefSeq" id="WP_148378782.1">
    <property type="nucleotide sequence ID" value="NZ_VSIY01000013.1"/>
</dbReference>
<name>A0A5D0RI43_9RHOB</name>
<dbReference type="EMBL" id="VSIY01000013">
    <property type="protein sequence ID" value="TYB80601.1"/>
    <property type="molecule type" value="Genomic_DNA"/>
</dbReference>
<keyword evidence="3" id="KW-1185">Reference proteome</keyword>
<dbReference type="Proteomes" id="UP000322080">
    <property type="component" value="Unassembled WGS sequence"/>
</dbReference>
<evidence type="ECO:0000313" key="2">
    <source>
        <dbReference type="EMBL" id="TYB80601.1"/>
    </source>
</evidence>